<keyword evidence="9" id="KW-0704">Schiff base</keyword>
<evidence type="ECO:0000256" key="8">
    <source>
        <dbReference type="ARBA" id="ARBA00023126"/>
    </source>
</evidence>
<evidence type="ECO:0000256" key="1">
    <source>
        <dbReference type="ARBA" id="ARBA00004496"/>
    </source>
</evidence>
<feature type="domain" description="ZP" evidence="12">
    <location>
        <begin position="707"/>
        <end position="979"/>
    </location>
</feature>
<comment type="similarity">
    <text evidence="3">Belongs to the transaldolase family. Type 1 subfamily.</text>
</comment>
<dbReference type="Gene3D" id="2.60.40.4100">
    <property type="entry name" value="Zona pellucida, ZP-C domain"/>
    <property type="match status" value="1"/>
</dbReference>
<evidence type="ECO:0000313" key="13">
    <source>
        <dbReference type="EMBL" id="AWP01233.1"/>
    </source>
</evidence>
<feature type="region of interest" description="Disordered" evidence="11">
    <location>
        <begin position="1016"/>
        <end position="1051"/>
    </location>
</feature>
<evidence type="ECO:0000256" key="2">
    <source>
        <dbReference type="ARBA" id="ARBA00004857"/>
    </source>
</evidence>
<evidence type="ECO:0000256" key="5">
    <source>
        <dbReference type="ARBA" id="ARBA00018292"/>
    </source>
</evidence>
<dbReference type="PROSITE" id="PS51034">
    <property type="entry name" value="ZP_2"/>
    <property type="match status" value="1"/>
</dbReference>
<dbReference type="EMBL" id="CP026247">
    <property type="protein sequence ID" value="AWP01233.1"/>
    <property type="molecule type" value="Genomic_DNA"/>
</dbReference>
<dbReference type="STRING" id="52904.ENSSMAP00000015677"/>
<dbReference type="GO" id="GO:0004801">
    <property type="term" value="F:transaldolase activity"/>
    <property type="evidence" value="ECO:0007669"/>
    <property type="project" value="UniProtKB-EC"/>
</dbReference>
<dbReference type="FunFam" id="3.20.20.70:FF:000002">
    <property type="entry name" value="Transaldolase"/>
    <property type="match status" value="1"/>
</dbReference>
<dbReference type="SUPFAM" id="SSF51569">
    <property type="entry name" value="Aldolase"/>
    <property type="match status" value="1"/>
</dbReference>
<evidence type="ECO:0000313" key="14">
    <source>
        <dbReference type="Proteomes" id="UP000246464"/>
    </source>
</evidence>
<evidence type="ECO:0000256" key="9">
    <source>
        <dbReference type="ARBA" id="ARBA00023270"/>
    </source>
</evidence>
<feature type="compositionally biased region" description="Low complexity" evidence="11">
    <location>
        <begin position="1016"/>
        <end position="1048"/>
    </location>
</feature>
<dbReference type="InterPro" id="IPR013785">
    <property type="entry name" value="Aldolase_TIM"/>
</dbReference>
<proteinExistence type="inferred from homology"/>
<feature type="compositionally biased region" description="Low complexity" evidence="11">
    <location>
        <begin position="861"/>
        <end position="873"/>
    </location>
</feature>
<protein>
    <recommendedName>
        <fullName evidence="5 10">Transaldolase</fullName>
        <ecNumber evidence="4 10">2.2.1.2</ecNumber>
    </recommendedName>
</protein>
<dbReference type="GO" id="GO:0009052">
    <property type="term" value="P:pentose-phosphate shunt, non-oxidative branch"/>
    <property type="evidence" value="ECO:0007669"/>
    <property type="project" value="TreeGrafter"/>
</dbReference>
<dbReference type="InterPro" id="IPR001585">
    <property type="entry name" value="TAL/FSA"/>
</dbReference>
<dbReference type="PROSITE" id="PS00958">
    <property type="entry name" value="TRANSALDOLASE_2"/>
    <property type="match status" value="1"/>
</dbReference>
<dbReference type="UniPathway" id="UPA00115">
    <property type="reaction ID" value="UER00414"/>
</dbReference>
<dbReference type="InterPro" id="IPR004730">
    <property type="entry name" value="Transaldolase_1"/>
</dbReference>
<evidence type="ECO:0000256" key="10">
    <source>
        <dbReference type="RuleBase" id="RU000501"/>
    </source>
</evidence>
<dbReference type="PANTHER" id="PTHR10683">
    <property type="entry name" value="TRANSALDOLASE"/>
    <property type="match status" value="1"/>
</dbReference>
<keyword evidence="6" id="KW-0963">Cytoplasm</keyword>
<evidence type="ECO:0000259" key="12">
    <source>
        <dbReference type="PROSITE" id="PS51034"/>
    </source>
</evidence>
<evidence type="ECO:0000256" key="4">
    <source>
        <dbReference type="ARBA" id="ARBA00013151"/>
    </source>
</evidence>
<dbReference type="NCBIfam" id="TIGR00874">
    <property type="entry name" value="talAB"/>
    <property type="match status" value="1"/>
</dbReference>
<evidence type="ECO:0000256" key="6">
    <source>
        <dbReference type="ARBA" id="ARBA00022490"/>
    </source>
</evidence>
<reference evidence="13 14" key="1">
    <citation type="submission" date="2017-12" db="EMBL/GenBank/DDBJ databases">
        <title>Integrating genomic resources of turbot (Scophthalmus maximus) in depth evaluation of genetic and physical mapping variation across individuals.</title>
        <authorList>
            <person name="Martinez P."/>
        </authorList>
    </citation>
    <scope>NUCLEOTIDE SEQUENCE [LARGE SCALE GENOMIC DNA]</scope>
</reference>
<name>A0A2U9BBA6_SCOMX</name>
<dbReference type="GO" id="GO:0005975">
    <property type="term" value="P:carbohydrate metabolic process"/>
    <property type="evidence" value="ECO:0007669"/>
    <property type="project" value="InterPro"/>
</dbReference>
<dbReference type="Pfam" id="PF00923">
    <property type="entry name" value="TAL_FSA"/>
    <property type="match status" value="1"/>
</dbReference>
<dbReference type="HAMAP" id="MF_00492">
    <property type="entry name" value="Transaldolase_1"/>
    <property type="match status" value="1"/>
</dbReference>
<dbReference type="Gene3D" id="3.20.20.70">
    <property type="entry name" value="Aldolase class I"/>
    <property type="match status" value="1"/>
</dbReference>
<comment type="catalytic activity">
    <reaction evidence="10">
        <text>D-sedoheptulose 7-phosphate + D-glyceraldehyde 3-phosphate = D-erythrose 4-phosphate + beta-D-fructose 6-phosphate</text>
        <dbReference type="Rhea" id="RHEA:17053"/>
        <dbReference type="ChEBI" id="CHEBI:16897"/>
        <dbReference type="ChEBI" id="CHEBI:57483"/>
        <dbReference type="ChEBI" id="CHEBI:57634"/>
        <dbReference type="ChEBI" id="CHEBI:59776"/>
        <dbReference type="EC" id="2.2.1.2"/>
    </reaction>
</comment>
<dbReference type="InterPro" id="IPR001507">
    <property type="entry name" value="ZP_dom"/>
</dbReference>
<evidence type="ECO:0000256" key="11">
    <source>
        <dbReference type="SAM" id="MobiDB-lite"/>
    </source>
</evidence>
<evidence type="ECO:0000256" key="3">
    <source>
        <dbReference type="ARBA" id="ARBA00008012"/>
    </source>
</evidence>
<dbReference type="NCBIfam" id="NF009001">
    <property type="entry name" value="PRK12346.1"/>
    <property type="match status" value="1"/>
</dbReference>
<sequence length="1075" mass="117520">MSTVSPDKRRKMETALNQLKKHTVVVADTGDVNAIDEYKPQDATTNPSLILAAAKMPAYQSLLDQAIKYGIAKGGTEDEQVANTMDKLFVSFGLEILKKVPGRVSTEVDARLSFDKEEMVAKALRLIALYEEAGIGKERVLIKLSSTWEGIQAGKELEEKHGVHCNMTLLFSFAQAVACAEANVTLISPFVGRILDWYKENTDRKSYEPHEDPGVVSVTKIYNHYKKFGYSTVVMGASFRNTGQVKALAGCDLLTISPGLLAELSQDHSTVKEMLSVEKAKACDLEKIHLDEKAFRWQHNEDRMAVEKLSDGIRKFAADGIKLETMIKEKMLNVKNGKRPSPARGAEMLRTLKLSVLLQGLTLLLSGPACEASSLGLTVHVVPLDSDGGKTVRAHFTAIAPTPCPGLSGVCAQGEDCLVHTTSSPFTGSKPESGWCVRQWQKNVPSNYNGTVTLGSDTEMYVSMKAGPQVRENSGRLNHPPFVALPPPLRARVNCPHHFHLSAKDLDGDRVRCRFARPEHGECLGCTRHSFMELDEEKCMLTFTGKASAGRYFIYLMAEDLIPVPKIIQISDNAPLSSVPVHLSLTVEESTSSCSDEPVASSETPERDATLFVLPYQEMKFNVHFMSQLESVLEVAVVGPPELYRVGFTSVGPLSVMTMAWVRSQNNLTQLLPICFAANTKSLQSEPRCVWLYQREMRTLPAGTELTCEKTEMILVLPVASLTNIKLEELQLNSPTCPVSYNDTHLTARIALNGCGTKTLNAGSELVYTNTLQSVRPFTLVSRRPFLILPLACRIPGAQVKGPHYEVAMPTETEVFGEVKYEIAIYLPGEGPLANYTRFAQLRNIQRSAVRVRREVESRSDGNATSTGSNSSGAIGSRINQLDLHVMSNCTLDRAELLVSQCVESETEDFEETRPLLSQGCAASNSTFEVVTTQSNSRVYRLNLNNVETKGSTMYVQCTVNLCIATLPSQKCPDLCSRSVSTRTVVNSVFTKSYTIQSGPVSLVFTTPQPSTLSTITPATTTTAPTTTTTTTTTVTSTATPTDTTTSHAPEKASSMAAGVILTTIGIFLQKVVLH</sequence>
<dbReference type="AlphaFoldDB" id="A0A2U9BBA6"/>
<organism evidence="13 14">
    <name type="scientific">Scophthalmus maximus</name>
    <name type="common">Turbot</name>
    <name type="synonym">Psetta maxima</name>
    <dbReference type="NCBI Taxonomy" id="52904"/>
    <lineage>
        <taxon>Eukaryota</taxon>
        <taxon>Metazoa</taxon>
        <taxon>Chordata</taxon>
        <taxon>Craniata</taxon>
        <taxon>Vertebrata</taxon>
        <taxon>Euteleostomi</taxon>
        <taxon>Actinopterygii</taxon>
        <taxon>Neopterygii</taxon>
        <taxon>Teleostei</taxon>
        <taxon>Neoteleostei</taxon>
        <taxon>Acanthomorphata</taxon>
        <taxon>Carangaria</taxon>
        <taxon>Pleuronectiformes</taxon>
        <taxon>Pleuronectoidei</taxon>
        <taxon>Scophthalmidae</taxon>
        <taxon>Scophthalmus</taxon>
    </lineage>
</organism>
<keyword evidence="8 10" id="KW-0570">Pentose shunt</keyword>
<keyword evidence="14" id="KW-1185">Reference proteome</keyword>
<accession>A0A2U9BBA6</accession>
<dbReference type="SMART" id="SM00241">
    <property type="entry name" value="ZP"/>
    <property type="match status" value="1"/>
</dbReference>
<dbReference type="Gene3D" id="2.60.40.3210">
    <property type="entry name" value="Zona pellucida, ZP-N domain"/>
    <property type="match status" value="1"/>
</dbReference>
<dbReference type="EC" id="2.2.1.2" evidence="4 10"/>
<dbReference type="PROSITE" id="PS01054">
    <property type="entry name" value="TRANSALDOLASE_1"/>
    <property type="match status" value="1"/>
</dbReference>
<dbReference type="InterPro" id="IPR042235">
    <property type="entry name" value="ZP-C_dom"/>
</dbReference>
<dbReference type="GO" id="GO:0005737">
    <property type="term" value="C:cytoplasm"/>
    <property type="evidence" value="ECO:0007669"/>
    <property type="project" value="UniProtKB-SubCell"/>
</dbReference>
<comment type="pathway">
    <text evidence="2 10">Carbohydrate degradation; pentose phosphate pathway; D-glyceraldehyde 3-phosphate and beta-D-fructose 6-phosphate from D-ribose 5-phosphate and D-xylulose 5-phosphate (non-oxidative stage): step 2/3.</text>
</comment>
<dbReference type="CDD" id="cd00957">
    <property type="entry name" value="Transaldolase_TalAB"/>
    <property type="match status" value="1"/>
</dbReference>
<feature type="region of interest" description="Disordered" evidence="11">
    <location>
        <begin position="853"/>
        <end position="873"/>
    </location>
</feature>
<keyword evidence="7 10" id="KW-0808">Transferase</keyword>
<comment type="function">
    <text evidence="10">Catalyzes the rate-limiting step of the non-oxidative phase in the pentose phosphate pathway. Catalyzes the reversible conversion of sedheptulose-7-phosphate and D-glyceraldehyde 3-phosphate into erythrose-4-phosphate and beta-D-fructose 6-phosphate.</text>
</comment>
<gene>
    <name evidence="13" type="ORF">SMAX5B_005624</name>
</gene>
<dbReference type="Proteomes" id="UP000246464">
    <property type="component" value="Chromosome 5"/>
</dbReference>
<dbReference type="PANTHER" id="PTHR10683:SF18">
    <property type="entry name" value="TRANSALDOLASE"/>
    <property type="match status" value="1"/>
</dbReference>
<comment type="subcellular location">
    <subcellularLocation>
        <location evidence="1">Cytoplasm</location>
    </subcellularLocation>
</comment>
<dbReference type="InterPro" id="IPR018225">
    <property type="entry name" value="Transaldolase_AS"/>
</dbReference>
<evidence type="ECO:0000256" key="7">
    <source>
        <dbReference type="ARBA" id="ARBA00022679"/>
    </source>
</evidence>